<evidence type="ECO:0000313" key="2">
    <source>
        <dbReference type="EMBL" id="KAA2237160.1"/>
    </source>
</evidence>
<feature type="compositionally biased region" description="Low complexity" evidence="1">
    <location>
        <begin position="153"/>
        <end position="183"/>
    </location>
</feature>
<dbReference type="Pfam" id="PF11748">
    <property type="entry name" value="DUF3306"/>
    <property type="match status" value="1"/>
</dbReference>
<reference evidence="2 3" key="2">
    <citation type="submission" date="2019-09" db="EMBL/GenBank/DDBJ databases">
        <authorList>
            <person name="Jin C."/>
        </authorList>
    </citation>
    <scope>NUCLEOTIDE SEQUENCE [LARGE SCALE GENOMIC DNA]</scope>
    <source>
        <strain evidence="2 3">BN140002</strain>
    </source>
</reference>
<feature type="compositionally biased region" description="Basic and acidic residues" evidence="1">
    <location>
        <begin position="15"/>
        <end position="24"/>
    </location>
</feature>
<name>A0A5B2VFE0_9HYPH</name>
<protein>
    <submittedName>
        <fullName evidence="2">DUF3306 domain-containing protein</fullName>
    </submittedName>
</protein>
<sequence>MSRDEDGFLSRWSRRKQEARREPPPEPVAPEAAPVPDAEASPAEDAAAPEAVEMSAEEIAALPPVESIGPQTDITVFLRKGVPAALRKAALRRLWAADPAIRDYVNEAREYAYDWNVPGGVPGTGELLPTDDVPAMVAWIFGTHPPAEPPPEAAEASQDAAAAPDETAAAEPRPALEAPEAPATKSAENGPAGAISAEAEPLSPGKDAEMPRPRRHGGAAPV</sequence>
<dbReference type="Proteomes" id="UP000323142">
    <property type="component" value="Unassembled WGS sequence"/>
</dbReference>
<dbReference type="EMBL" id="VUOA01000019">
    <property type="protein sequence ID" value="KAA2237160.1"/>
    <property type="molecule type" value="Genomic_DNA"/>
</dbReference>
<dbReference type="OrthoDB" id="8100830at2"/>
<feature type="region of interest" description="Disordered" evidence="1">
    <location>
        <begin position="141"/>
        <end position="222"/>
    </location>
</feature>
<dbReference type="InterPro" id="IPR021735">
    <property type="entry name" value="DUF3306"/>
</dbReference>
<reference evidence="2 3" key="1">
    <citation type="submission" date="2019-09" db="EMBL/GenBank/DDBJ databases">
        <title>Salinarimonas rosea gen. nov., sp. nov., a new member of the a-2 subgroup of the Proteobacteria.</title>
        <authorList>
            <person name="Liu J."/>
        </authorList>
    </citation>
    <scope>NUCLEOTIDE SEQUENCE [LARGE SCALE GENOMIC DNA]</scope>
    <source>
        <strain evidence="2 3">BN140002</strain>
    </source>
</reference>
<accession>A0A5B2VFE0</accession>
<keyword evidence="3" id="KW-1185">Reference proteome</keyword>
<comment type="caution">
    <text evidence="2">The sequence shown here is derived from an EMBL/GenBank/DDBJ whole genome shotgun (WGS) entry which is preliminary data.</text>
</comment>
<dbReference type="RefSeq" id="WP_149816830.1">
    <property type="nucleotide sequence ID" value="NZ_VUOA01000019.1"/>
</dbReference>
<feature type="compositionally biased region" description="Basic residues" evidence="1">
    <location>
        <begin position="213"/>
        <end position="222"/>
    </location>
</feature>
<gene>
    <name evidence="2" type="ORF">F0L46_09085</name>
</gene>
<dbReference type="AlphaFoldDB" id="A0A5B2VFE0"/>
<evidence type="ECO:0000256" key="1">
    <source>
        <dbReference type="SAM" id="MobiDB-lite"/>
    </source>
</evidence>
<evidence type="ECO:0000313" key="3">
    <source>
        <dbReference type="Proteomes" id="UP000323142"/>
    </source>
</evidence>
<proteinExistence type="predicted"/>
<organism evidence="2 3">
    <name type="scientific">Salinarimonas soli</name>
    <dbReference type="NCBI Taxonomy" id="1638099"/>
    <lineage>
        <taxon>Bacteria</taxon>
        <taxon>Pseudomonadati</taxon>
        <taxon>Pseudomonadota</taxon>
        <taxon>Alphaproteobacteria</taxon>
        <taxon>Hyphomicrobiales</taxon>
        <taxon>Salinarimonadaceae</taxon>
        <taxon>Salinarimonas</taxon>
    </lineage>
</organism>
<feature type="region of interest" description="Disordered" evidence="1">
    <location>
        <begin position="1"/>
        <end position="55"/>
    </location>
</feature>
<feature type="compositionally biased region" description="Low complexity" evidence="1">
    <location>
        <begin position="29"/>
        <end position="53"/>
    </location>
</feature>